<dbReference type="GO" id="GO:0006352">
    <property type="term" value="P:DNA-templated transcription initiation"/>
    <property type="evidence" value="ECO:0007669"/>
    <property type="project" value="InterPro"/>
</dbReference>
<feature type="region of interest" description="Disordered" evidence="6">
    <location>
        <begin position="655"/>
        <end position="718"/>
    </location>
</feature>
<evidence type="ECO:0000256" key="6">
    <source>
        <dbReference type="SAM" id="MobiDB-lite"/>
    </source>
</evidence>
<keyword evidence="3" id="KW-0731">Sigma factor</keyword>
<proteinExistence type="inferred from homology"/>
<keyword evidence="10" id="KW-1185">Reference proteome</keyword>
<evidence type="ECO:0000259" key="8">
    <source>
        <dbReference type="Pfam" id="PF13490"/>
    </source>
</evidence>
<feature type="compositionally biased region" description="Low complexity" evidence="6">
    <location>
        <begin position="364"/>
        <end position="390"/>
    </location>
</feature>
<dbReference type="Pfam" id="PF13490">
    <property type="entry name" value="zf-HC2"/>
    <property type="match status" value="1"/>
</dbReference>
<dbReference type="STRING" id="155974.SAMN04487818_105401"/>
<dbReference type="Proteomes" id="UP000199051">
    <property type="component" value="Unassembled WGS sequence"/>
</dbReference>
<feature type="region of interest" description="Disordered" evidence="6">
    <location>
        <begin position="325"/>
        <end position="429"/>
    </location>
</feature>
<dbReference type="InterPro" id="IPR027383">
    <property type="entry name" value="Znf_put"/>
</dbReference>
<dbReference type="EMBL" id="FOGI01000005">
    <property type="protein sequence ID" value="SER83002.1"/>
    <property type="molecule type" value="Genomic_DNA"/>
</dbReference>
<evidence type="ECO:0000256" key="1">
    <source>
        <dbReference type="ARBA" id="ARBA00010641"/>
    </source>
</evidence>
<evidence type="ECO:0000313" key="10">
    <source>
        <dbReference type="Proteomes" id="UP000199051"/>
    </source>
</evidence>
<feature type="compositionally biased region" description="Low complexity" evidence="6">
    <location>
        <begin position="669"/>
        <end position="708"/>
    </location>
</feature>
<dbReference type="GO" id="GO:0003677">
    <property type="term" value="F:DNA binding"/>
    <property type="evidence" value="ECO:0007669"/>
    <property type="project" value="UniProtKB-KW"/>
</dbReference>
<evidence type="ECO:0000256" key="5">
    <source>
        <dbReference type="ARBA" id="ARBA00023163"/>
    </source>
</evidence>
<dbReference type="SUPFAM" id="SSF88946">
    <property type="entry name" value="Sigma2 domain of RNA polymerase sigma factors"/>
    <property type="match status" value="1"/>
</dbReference>
<dbReference type="PANTHER" id="PTHR43133">
    <property type="entry name" value="RNA POLYMERASE ECF-TYPE SIGMA FACTO"/>
    <property type="match status" value="1"/>
</dbReference>
<feature type="compositionally biased region" description="Pro residues" evidence="6">
    <location>
        <begin position="337"/>
        <end position="363"/>
    </location>
</feature>
<protein>
    <submittedName>
        <fullName evidence="9">RNA polymerase sigma factor, sigma-70 family</fullName>
    </submittedName>
</protein>
<accession>A0A1H9SDB9</accession>
<evidence type="ECO:0000256" key="4">
    <source>
        <dbReference type="ARBA" id="ARBA00023125"/>
    </source>
</evidence>
<dbReference type="Gene3D" id="1.10.10.10">
    <property type="entry name" value="Winged helix-like DNA-binding domain superfamily/Winged helix DNA-binding domain"/>
    <property type="match status" value="1"/>
</dbReference>
<keyword evidence="2" id="KW-0805">Transcription regulation</keyword>
<evidence type="ECO:0000259" key="7">
    <source>
        <dbReference type="Pfam" id="PF04542"/>
    </source>
</evidence>
<dbReference type="NCBIfam" id="TIGR02937">
    <property type="entry name" value="sigma70-ECF"/>
    <property type="match status" value="1"/>
</dbReference>
<dbReference type="InterPro" id="IPR039425">
    <property type="entry name" value="RNA_pol_sigma-70-like"/>
</dbReference>
<dbReference type="Gene3D" id="1.10.10.1320">
    <property type="entry name" value="Anti-sigma factor, zinc-finger domain"/>
    <property type="match status" value="1"/>
</dbReference>
<keyword evidence="4" id="KW-0238">DNA-binding</keyword>
<dbReference type="PANTHER" id="PTHR43133:SF8">
    <property type="entry name" value="RNA POLYMERASE SIGMA FACTOR HI_1459-RELATED"/>
    <property type="match status" value="1"/>
</dbReference>
<dbReference type="InterPro" id="IPR036388">
    <property type="entry name" value="WH-like_DNA-bd_sf"/>
</dbReference>
<dbReference type="AlphaFoldDB" id="A0A1H9SDB9"/>
<comment type="similarity">
    <text evidence="1">Belongs to the sigma-70 factor family. ECF subfamily.</text>
</comment>
<feature type="domain" description="RNA polymerase sigma-70 region 2" evidence="7">
    <location>
        <begin position="27"/>
        <end position="95"/>
    </location>
</feature>
<dbReference type="InterPro" id="IPR014284">
    <property type="entry name" value="RNA_pol_sigma-70_dom"/>
</dbReference>
<dbReference type="InterPro" id="IPR007627">
    <property type="entry name" value="RNA_pol_sigma70_r2"/>
</dbReference>
<dbReference type="InterPro" id="IPR013324">
    <property type="entry name" value="RNA_pol_sigma_r3/r4-like"/>
</dbReference>
<keyword evidence="5" id="KW-0804">Transcription</keyword>
<gene>
    <name evidence="9" type="ORF">SAMN04487818_105401</name>
</gene>
<dbReference type="SUPFAM" id="SSF88659">
    <property type="entry name" value="Sigma3 and sigma4 domains of RNA polymerase sigma factors"/>
    <property type="match status" value="1"/>
</dbReference>
<dbReference type="PRINTS" id="PR01217">
    <property type="entry name" value="PRICHEXTENSN"/>
</dbReference>
<dbReference type="Pfam" id="PF04542">
    <property type="entry name" value="Sigma70_r2"/>
    <property type="match status" value="1"/>
</dbReference>
<dbReference type="RefSeq" id="WP_245782355.1">
    <property type="nucleotide sequence ID" value="NZ_FOGI01000005.1"/>
</dbReference>
<dbReference type="InterPro" id="IPR041916">
    <property type="entry name" value="Anti_sigma_zinc_sf"/>
</dbReference>
<dbReference type="GO" id="GO:0016987">
    <property type="term" value="F:sigma factor activity"/>
    <property type="evidence" value="ECO:0007669"/>
    <property type="project" value="UniProtKB-KW"/>
</dbReference>
<organism evidence="9 10">
    <name type="scientific">Actinokineospora terrae</name>
    <dbReference type="NCBI Taxonomy" id="155974"/>
    <lineage>
        <taxon>Bacteria</taxon>
        <taxon>Bacillati</taxon>
        <taxon>Actinomycetota</taxon>
        <taxon>Actinomycetes</taxon>
        <taxon>Pseudonocardiales</taxon>
        <taxon>Pseudonocardiaceae</taxon>
        <taxon>Actinokineospora</taxon>
    </lineage>
</organism>
<evidence type="ECO:0000313" key="9">
    <source>
        <dbReference type="EMBL" id="SER83002.1"/>
    </source>
</evidence>
<reference evidence="10" key="1">
    <citation type="submission" date="2016-10" db="EMBL/GenBank/DDBJ databases">
        <authorList>
            <person name="Varghese N."/>
            <person name="Submissions S."/>
        </authorList>
    </citation>
    <scope>NUCLEOTIDE SEQUENCE [LARGE SCALE GENOMIC DNA]</scope>
    <source>
        <strain evidence="10">DSM 44260</strain>
    </source>
</reference>
<sequence length="744" mass="77726">MSEFDGPSDAELIDAVRSGNAAAYGPLYERHSGAARNLARQLARSQAEADDLVSEAFAKVLETLRQGRGPDAAFRAYLLTALRHTAYDKTRRDRKVEFSDDVSQVSGINQDQVSVPFSDTAIAGLERSLAARAFRKLPERWQAVLWHTEIEGQSPAEVAPLLGLTPNGVSALAYRAREGLKQAYLQVHLAEAGDQRCRATAERLGAWVRGGLSKREKAQVEAHLDECDRCRALAAELADVNSGLRLFIAPLVLGPMAVAGYLGAAKATAVVGAGVAAGASGGGVLSAITSAPRQAMTVAVSGAALVAAVVVGLVAAPNSTQVPAAVTSNAPTTTAPRPTPKPQTPPVTPPEPVPTTPEPPPSEPTTTEAPEPTTTAPTTTTTAPTTTTTPAPTPTPEPPQPRPNLSASGPGGPVSLTPGAPTEVPITVTNSGDAVSEPVVAALPLPTGVRAVSPSRLSAPPLLRLNAQATTIDCPAGTGRVVCSTERGLQPGETITLVYRLVADDAQLTAQIAGTLTAGTQIELPFTIGIEVTPLPDGVDLTAALDDQGLVERLLPWGREVRVAAWATNTGESTKAVAVTFDRDAKFLSSDREVSCTAGEDFLNCVSTTSLRPGEQLKVIVGVRSHYKEKRNLTVTAALGTATDSVTIRIPHRPICCEHRPEPNPPKPTTTTTTPAPTTPPTTTTSPTKPTTTAAPTTTTTPPVTTAPTPKPEPPVVIPEADKPLIQICLEIGRSRSKWWKWDC</sequence>
<evidence type="ECO:0000256" key="2">
    <source>
        <dbReference type="ARBA" id="ARBA00023015"/>
    </source>
</evidence>
<feature type="domain" description="Putative zinc-finger" evidence="8">
    <location>
        <begin position="197"/>
        <end position="231"/>
    </location>
</feature>
<dbReference type="InterPro" id="IPR013325">
    <property type="entry name" value="RNA_pol_sigma_r2"/>
</dbReference>
<name>A0A1H9SDB9_9PSEU</name>
<dbReference type="Gene3D" id="1.10.1740.10">
    <property type="match status" value="1"/>
</dbReference>
<feature type="compositionally biased region" description="Pro residues" evidence="6">
    <location>
        <begin position="391"/>
        <end position="402"/>
    </location>
</feature>
<evidence type="ECO:0000256" key="3">
    <source>
        <dbReference type="ARBA" id="ARBA00023082"/>
    </source>
</evidence>